<dbReference type="Proteomes" id="UP001472677">
    <property type="component" value="Unassembled WGS sequence"/>
</dbReference>
<keyword evidence="2" id="KW-1185">Reference proteome</keyword>
<evidence type="ECO:0000313" key="2">
    <source>
        <dbReference type="Proteomes" id="UP001472677"/>
    </source>
</evidence>
<proteinExistence type="predicted"/>
<sequence length="111" mass="12471">MMKQGKCYGEVQVNMSGNQVSKNQDIAKDKGKASVKESLAFQMTPRCYKQQGLNHRLKKVFRVHRLKLQRFNLWQVQQVAAAKKVIVDSGGSFYTVMSAEIVFSSLASGLD</sequence>
<protein>
    <submittedName>
        <fullName evidence="1">Uncharacterized protein</fullName>
    </submittedName>
</protein>
<reference evidence="1 2" key="1">
    <citation type="journal article" date="2024" name="G3 (Bethesda)">
        <title>Genome assembly of Hibiscus sabdariffa L. provides insights into metabolisms of medicinal natural products.</title>
        <authorList>
            <person name="Kim T."/>
        </authorList>
    </citation>
    <scope>NUCLEOTIDE SEQUENCE [LARGE SCALE GENOMIC DNA]</scope>
    <source>
        <strain evidence="1">TK-2024</strain>
        <tissue evidence="1">Old leaves</tissue>
    </source>
</reference>
<name>A0ABR2D009_9ROSI</name>
<gene>
    <name evidence="1" type="ORF">V6N12_054300</name>
</gene>
<dbReference type="EMBL" id="JBBPBM010000038">
    <property type="protein sequence ID" value="KAK8527074.1"/>
    <property type="molecule type" value="Genomic_DNA"/>
</dbReference>
<organism evidence="1 2">
    <name type="scientific">Hibiscus sabdariffa</name>
    <name type="common">roselle</name>
    <dbReference type="NCBI Taxonomy" id="183260"/>
    <lineage>
        <taxon>Eukaryota</taxon>
        <taxon>Viridiplantae</taxon>
        <taxon>Streptophyta</taxon>
        <taxon>Embryophyta</taxon>
        <taxon>Tracheophyta</taxon>
        <taxon>Spermatophyta</taxon>
        <taxon>Magnoliopsida</taxon>
        <taxon>eudicotyledons</taxon>
        <taxon>Gunneridae</taxon>
        <taxon>Pentapetalae</taxon>
        <taxon>rosids</taxon>
        <taxon>malvids</taxon>
        <taxon>Malvales</taxon>
        <taxon>Malvaceae</taxon>
        <taxon>Malvoideae</taxon>
        <taxon>Hibiscus</taxon>
    </lineage>
</organism>
<accession>A0ABR2D009</accession>
<comment type="caution">
    <text evidence="1">The sequence shown here is derived from an EMBL/GenBank/DDBJ whole genome shotgun (WGS) entry which is preliminary data.</text>
</comment>
<evidence type="ECO:0000313" key="1">
    <source>
        <dbReference type="EMBL" id="KAK8527074.1"/>
    </source>
</evidence>